<feature type="transmembrane region" description="Helical" evidence="1">
    <location>
        <begin position="118"/>
        <end position="138"/>
    </location>
</feature>
<sequence length="205" mass="23505">MICANLFRLLLLGAIIGNVLTKNWLNLFTSILTLALTYLPTFLRDKNYIYIPPVFQLITLVFIFASLYLGELNEYYLKFWWWDIMLHALSGVILGFIGFVLIYILNKDTKVNLALSPLFIAIFSFTFAVSVGGLWEIFEFTMDSIFGLNMQKSGLVDTMWDLIVDSLGALFSSTMGYIYLKRRGASYLRNLVRSLLSRDGINKEE</sequence>
<gene>
    <name evidence="2" type="ORF">U472_12110</name>
</gene>
<proteinExistence type="predicted"/>
<keyword evidence="3" id="KW-1185">Reference proteome</keyword>
<dbReference type="AlphaFoldDB" id="A0A1C0A982"/>
<feature type="transmembrane region" description="Helical" evidence="1">
    <location>
        <begin position="50"/>
        <end position="69"/>
    </location>
</feature>
<dbReference type="Pfam" id="PF09997">
    <property type="entry name" value="DUF2238"/>
    <property type="match status" value="1"/>
</dbReference>
<keyword evidence="1" id="KW-1133">Transmembrane helix</keyword>
<name>A0A1C0A982_9FIRM</name>
<evidence type="ECO:0000256" key="1">
    <source>
        <dbReference type="SAM" id="Phobius"/>
    </source>
</evidence>
<evidence type="ECO:0000313" key="2">
    <source>
        <dbReference type="EMBL" id="OCL26770.1"/>
    </source>
</evidence>
<protein>
    <recommendedName>
        <fullName evidence="4">Membrane-spanning protein</fullName>
    </recommendedName>
</protein>
<keyword evidence="1" id="KW-0472">Membrane</keyword>
<reference evidence="2 3" key="2">
    <citation type="submission" date="2016-08" db="EMBL/GenBank/DDBJ databases">
        <title>Orenia metallireducens sp. nov. strain Z6, a Novel Metal-reducing Firmicute from the Deep Subsurface.</title>
        <authorList>
            <person name="Maxim B.I."/>
            <person name="Kenneth K."/>
            <person name="Flynn T.M."/>
            <person name="Oloughlin E.J."/>
            <person name="Locke R.A."/>
            <person name="Weber J.R."/>
            <person name="Egan S.M."/>
            <person name="Mackie R.I."/>
            <person name="Cann I.K."/>
        </authorList>
    </citation>
    <scope>NUCLEOTIDE SEQUENCE [LARGE SCALE GENOMIC DNA]</scope>
    <source>
        <strain evidence="2 3">Z6</strain>
    </source>
</reference>
<evidence type="ECO:0000313" key="3">
    <source>
        <dbReference type="Proteomes" id="UP000093514"/>
    </source>
</evidence>
<reference evidence="3" key="1">
    <citation type="submission" date="2016-07" db="EMBL/GenBank/DDBJ databases">
        <authorList>
            <person name="Florea S."/>
            <person name="Webb J.S."/>
            <person name="Jaromczyk J."/>
            <person name="Schardl C.L."/>
        </authorList>
    </citation>
    <scope>NUCLEOTIDE SEQUENCE [LARGE SCALE GENOMIC DNA]</scope>
    <source>
        <strain evidence="3">Z6</strain>
    </source>
</reference>
<dbReference type="InterPro" id="IPR014509">
    <property type="entry name" value="YjdF-like"/>
</dbReference>
<organism evidence="2 3">
    <name type="scientific">Orenia metallireducens</name>
    <dbReference type="NCBI Taxonomy" id="1413210"/>
    <lineage>
        <taxon>Bacteria</taxon>
        <taxon>Bacillati</taxon>
        <taxon>Bacillota</taxon>
        <taxon>Clostridia</taxon>
        <taxon>Halanaerobiales</taxon>
        <taxon>Halobacteroidaceae</taxon>
        <taxon>Orenia</taxon>
    </lineage>
</organism>
<evidence type="ECO:0008006" key="4">
    <source>
        <dbReference type="Google" id="ProtNLM"/>
    </source>
</evidence>
<feature type="transmembrane region" description="Helical" evidence="1">
    <location>
        <begin position="158"/>
        <end position="180"/>
    </location>
</feature>
<feature type="transmembrane region" description="Helical" evidence="1">
    <location>
        <begin position="84"/>
        <end position="106"/>
    </location>
</feature>
<keyword evidence="1" id="KW-0812">Transmembrane</keyword>
<dbReference type="EMBL" id="LWDV01000009">
    <property type="protein sequence ID" value="OCL26770.1"/>
    <property type="molecule type" value="Genomic_DNA"/>
</dbReference>
<dbReference type="Proteomes" id="UP000093514">
    <property type="component" value="Unassembled WGS sequence"/>
</dbReference>
<comment type="caution">
    <text evidence="2">The sequence shown here is derived from an EMBL/GenBank/DDBJ whole genome shotgun (WGS) entry which is preliminary data.</text>
</comment>
<accession>A0A1C0A982</accession>
<dbReference type="OrthoDB" id="4966203at2"/>